<keyword evidence="2" id="KW-1185">Reference proteome</keyword>
<sequence length="209" mass="23435">MIHDLESVIQVHNEKEEFGELGLSLGLRKIEVSNRSATKYEYLIKRDYSEINGIDLSEYNNLEIYIENDEIFTKFTNSTTYITKKGNDASKIIINGVETTLTPTVMKSLNPRLHMEVSNLIIIRDEITNPDLVVYPTPIYEVSADCNMVTVSFGLSKETVKADLDKLAQDYLSAHPDCRLRGGVSTSCIFDEHFCVGTQAYACSGSTCN</sequence>
<gene>
    <name evidence="1" type="ORF">GV828_09315</name>
</gene>
<dbReference type="EMBL" id="JAABLM010000010">
    <property type="protein sequence ID" value="NBL65395.1"/>
    <property type="molecule type" value="Genomic_DNA"/>
</dbReference>
<organism evidence="1 2">
    <name type="scientific">Flavobacterium ichthyis</name>
    <dbReference type="NCBI Taxonomy" id="2698827"/>
    <lineage>
        <taxon>Bacteria</taxon>
        <taxon>Pseudomonadati</taxon>
        <taxon>Bacteroidota</taxon>
        <taxon>Flavobacteriia</taxon>
        <taxon>Flavobacteriales</taxon>
        <taxon>Flavobacteriaceae</taxon>
        <taxon>Flavobacterium</taxon>
    </lineage>
</organism>
<proteinExistence type="predicted"/>
<reference evidence="2" key="1">
    <citation type="submission" date="2020-01" db="EMBL/GenBank/DDBJ databases">
        <title>Sphingomonas sp. strain CSW-10.</title>
        <authorList>
            <person name="Chen W.-M."/>
        </authorList>
    </citation>
    <scope>NUCLEOTIDE SEQUENCE [LARGE SCALE GENOMIC DNA]</scope>
    <source>
        <strain evidence="2">NST-5</strain>
    </source>
</reference>
<dbReference type="RefSeq" id="WP_166537219.1">
    <property type="nucleotide sequence ID" value="NZ_JAABLM010000010.1"/>
</dbReference>
<dbReference type="Proteomes" id="UP000798602">
    <property type="component" value="Unassembled WGS sequence"/>
</dbReference>
<protein>
    <submittedName>
        <fullName evidence="1">Uncharacterized protein</fullName>
    </submittedName>
</protein>
<name>A0ABW9Z947_9FLAO</name>
<accession>A0ABW9Z947</accession>
<evidence type="ECO:0000313" key="1">
    <source>
        <dbReference type="EMBL" id="NBL65395.1"/>
    </source>
</evidence>
<evidence type="ECO:0000313" key="2">
    <source>
        <dbReference type="Proteomes" id="UP000798602"/>
    </source>
</evidence>
<comment type="caution">
    <text evidence="1">The sequence shown here is derived from an EMBL/GenBank/DDBJ whole genome shotgun (WGS) entry which is preliminary data.</text>
</comment>